<evidence type="ECO:0000256" key="3">
    <source>
        <dbReference type="ARBA" id="ARBA00022692"/>
    </source>
</evidence>
<feature type="domain" description="CBS" evidence="11">
    <location>
        <begin position="208"/>
        <end position="267"/>
    </location>
</feature>
<evidence type="ECO:0000313" key="15">
    <source>
        <dbReference type="Proteomes" id="UP000191056"/>
    </source>
</evidence>
<feature type="domain" description="CNNM transmembrane" evidence="12">
    <location>
        <begin position="1"/>
        <end position="189"/>
    </location>
</feature>
<feature type="transmembrane region" description="Helical" evidence="10">
    <location>
        <begin position="123"/>
        <end position="145"/>
    </location>
</feature>
<dbReference type="PANTHER" id="PTHR22777">
    <property type="entry name" value="HEMOLYSIN-RELATED"/>
    <property type="match status" value="1"/>
</dbReference>
<dbReference type="FunFam" id="3.10.580.10:FF:000002">
    <property type="entry name" value="Magnesium/cobalt efflux protein CorC"/>
    <property type="match status" value="1"/>
</dbReference>
<organism evidence="14 15">
    <name type="scientific">Clostridium chromiireducens</name>
    <dbReference type="NCBI Taxonomy" id="225345"/>
    <lineage>
        <taxon>Bacteria</taxon>
        <taxon>Bacillati</taxon>
        <taxon>Bacillota</taxon>
        <taxon>Clostridia</taxon>
        <taxon>Eubacteriales</taxon>
        <taxon>Clostridiaceae</taxon>
        <taxon>Clostridium</taxon>
    </lineage>
</organism>
<sequence>MGPNYTWQLTSLVILIVLSSFFSASETALMSLSRIRLRHMAEEKVPGAKLVERLIEDPNKLLGAILIGNSVANIAASAMATVIATNIFGNTGVGIATGIITILVLIFGEITPKSIAKQKSETIALIVAKPIEVVVIIFSPLVYIFTTISSFFIKLFGGDPNEIRSFITEEELKTMVGVSEEEGVLENVEKEMIFNVFEFADLQVKDIMVQRVDIISIDEESSYDEVMGIIKSEQFSRIPVYNQTIDNIVGILNIKDLAMIENPRKDFKVSKYIREPYHTFEFKKIAELFKEMNKTRNHMAVVLDEYGGTVGLVTIEDLVEEIVGDIEDEYDEENQSVVVINDNEYIVDGSFRINDISDLIGLNIDSEEFDSVGGLMIGDLGRMPEEQEEVIVNSIKFIAEEIEKNRIKRVRIIINIGERQVAVDI</sequence>
<feature type="transmembrane region" description="Helical" evidence="10">
    <location>
        <begin position="93"/>
        <end position="111"/>
    </location>
</feature>
<dbReference type="GO" id="GO:0005886">
    <property type="term" value="C:plasma membrane"/>
    <property type="evidence" value="ECO:0007669"/>
    <property type="project" value="TreeGrafter"/>
</dbReference>
<dbReference type="InterPro" id="IPR036318">
    <property type="entry name" value="FAD-bd_PCMH-like_sf"/>
</dbReference>
<dbReference type="CDD" id="cd04590">
    <property type="entry name" value="CBS_pair_CorC_HlyC_assoc"/>
    <property type="match status" value="1"/>
</dbReference>
<dbReference type="SUPFAM" id="SSF56176">
    <property type="entry name" value="FAD-binding/transporter-associated domain-like"/>
    <property type="match status" value="1"/>
</dbReference>
<accession>A0A1V4J0A6</accession>
<dbReference type="PROSITE" id="PS51846">
    <property type="entry name" value="CNNM"/>
    <property type="match status" value="1"/>
</dbReference>
<feature type="transmembrane region" description="Helical" evidence="10">
    <location>
        <begin position="12"/>
        <end position="32"/>
    </location>
</feature>
<keyword evidence="3 9" id="KW-0812">Transmembrane</keyword>
<evidence type="ECO:0000256" key="7">
    <source>
        <dbReference type="ARBA" id="ARBA00023136"/>
    </source>
</evidence>
<proteinExistence type="inferred from homology"/>
<dbReference type="RefSeq" id="WP_079438110.1">
    <property type="nucleotide sequence ID" value="NZ_JBLZIA010000014.1"/>
</dbReference>
<evidence type="ECO:0000256" key="1">
    <source>
        <dbReference type="ARBA" id="ARBA00004141"/>
    </source>
</evidence>
<dbReference type="Proteomes" id="UP000656077">
    <property type="component" value="Unassembled WGS sequence"/>
</dbReference>
<dbReference type="GO" id="GO:0050660">
    <property type="term" value="F:flavin adenine dinucleotide binding"/>
    <property type="evidence" value="ECO:0007669"/>
    <property type="project" value="InterPro"/>
</dbReference>
<name>A0A1V4J0A6_9CLOT</name>
<evidence type="ECO:0000256" key="8">
    <source>
        <dbReference type="PROSITE-ProRule" id="PRU00703"/>
    </source>
</evidence>
<keyword evidence="7 9" id="KW-0472">Membrane</keyword>
<dbReference type="InterPro" id="IPR000644">
    <property type="entry name" value="CBS_dom"/>
</dbReference>
<dbReference type="InterPro" id="IPR005170">
    <property type="entry name" value="Transptr-assoc_dom"/>
</dbReference>
<dbReference type="Pfam" id="PF00571">
    <property type="entry name" value="CBS"/>
    <property type="match status" value="2"/>
</dbReference>
<keyword evidence="5 9" id="KW-1133">Transmembrane helix</keyword>
<evidence type="ECO:0000256" key="9">
    <source>
        <dbReference type="PROSITE-ProRule" id="PRU01193"/>
    </source>
</evidence>
<gene>
    <name evidence="14" type="primary">tlyC</name>
    <name evidence="14" type="ORF">CLCHR_05080</name>
    <name evidence="13" type="ORF">GKZ28_14540</name>
</gene>
<dbReference type="InterPro" id="IPR016169">
    <property type="entry name" value="FAD-bd_PCMH_sub2"/>
</dbReference>
<dbReference type="InterPro" id="IPR044751">
    <property type="entry name" value="Ion_transp-like_CBS"/>
</dbReference>
<dbReference type="Gene3D" id="3.10.580.10">
    <property type="entry name" value="CBS-domain"/>
    <property type="match status" value="1"/>
</dbReference>
<dbReference type="Gene3D" id="3.30.465.10">
    <property type="match status" value="1"/>
</dbReference>
<reference evidence="13" key="2">
    <citation type="submission" date="2019-12" db="EMBL/GenBank/DDBJ databases">
        <title>Microbes associate with the intestines of laboratory mice.</title>
        <authorList>
            <person name="Navarre W."/>
            <person name="Wong E."/>
        </authorList>
    </citation>
    <scope>NUCLEOTIDE SEQUENCE</scope>
    <source>
        <strain evidence="13">NM79_F5</strain>
    </source>
</reference>
<evidence type="ECO:0000313" key="14">
    <source>
        <dbReference type="EMBL" id="OPJ65732.1"/>
    </source>
</evidence>
<protein>
    <submittedName>
        <fullName evidence="13">DUF21 domain-containing protein</fullName>
    </submittedName>
    <submittedName>
        <fullName evidence="14">Hemolysin C</fullName>
    </submittedName>
</protein>
<dbReference type="OrthoDB" id="9798188at2"/>
<dbReference type="PANTHER" id="PTHR22777:SF17">
    <property type="entry name" value="UPF0053 PROTEIN SLL0260"/>
    <property type="match status" value="1"/>
</dbReference>
<evidence type="ECO:0000256" key="6">
    <source>
        <dbReference type="ARBA" id="ARBA00023122"/>
    </source>
</evidence>
<dbReference type="AlphaFoldDB" id="A0A1V4J0A6"/>
<keyword evidence="4" id="KW-0677">Repeat</keyword>
<keyword evidence="15" id="KW-1185">Reference proteome</keyword>
<dbReference type="Proteomes" id="UP000191056">
    <property type="component" value="Unassembled WGS sequence"/>
</dbReference>
<evidence type="ECO:0000313" key="13">
    <source>
        <dbReference type="EMBL" id="MVX64911.1"/>
    </source>
</evidence>
<dbReference type="EMBL" id="WSRQ01000023">
    <property type="protein sequence ID" value="MVX64911.1"/>
    <property type="molecule type" value="Genomic_DNA"/>
</dbReference>
<comment type="caution">
    <text evidence="14">The sequence shown here is derived from an EMBL/GenBank/DDBJ whole genome shotgun (WGS) entry which is preliminary data.</text>
</comment>
<dbReference type="PROSITE" id="PS51371">
    <property type="entry name" value="CBS"/>
    <property type="match status" value="2"/>
</dbReference>
<dbReference type="SMART" id="SM01091">
    <property type="entry name" value="CorC_HlyC"/>
    <property type="match status" value="1"/>
</dbReference>
<evidence type="ECO:0000259" key="11">
    <source>
        <dbReference type="PROSITE" id="PS51371"/>
    </source>
</evidence>
<dbReference type="Pfam" id="PF03471">
    <property type="entry name" value="CorC_HlyC"/>
    <property type="match status" value="1"/>
</dbReference>
<evidence type="ECO:0000259" key="12">
    <source>
        <dbReference type="PROSITE" id="PS51846"/>
    </source>
</evidence>
<feature type="domain" description="CBS" evidence="11">
    <location>
        <begin position="272"/>
        <end position="329"/>
    </location>
</feature>
<evidence type="ECO:0000256" key="4">
    <source>
        <dbReference type="ARBA" id="ARBA00022737"/>
    </source>
</evidence>
<reference evidence="14 15" key="1">
    <citation type="submission" date="2017-03" db="EMBL/GenBank/DDBJ databases">
        <title>Genome sequence of Clostridium chromiireducens DSM 23318.</title>
        <authorList>
            <person name="Poehlein A."/>
            <person name="Daniel R."/>
        </authorList>
    </citation>
    <scope>NUCLEOTIDE SEQUENCE [LARGE SCALE GENOMIC DNA]</scope>
    <source>
        <strain evidence="14 15">DSM 23318</strain>
    </source>
</reference>
<comment type="subcellular location">
    <subcellularLocation>
        <location evidence="1">Membrane</location>
        <topology evidence="1">Multi-pass membrane protein</topology>
    </subcellularLocation>
</comment>
<feature type="transmembrane region" description="Helical" evidence="10">
    <location>
        <begin position="61"/>
        <end position="87"/>
    </location>
</feature>
<evidence type="ECO:0000256" key="10">
    <source>
        <dbReference type="SAM" id="Phobius"/>
    </source>
</evidence>
<dbReference type="Pfam" id="PF01595">
    <property type="entry name" value="CNNM"/>
    <property type="match status" value="1"/>
</dbReference>
<keyword evidence="6 8" id="KW-0129">CBS domain</keyword>
<dbReference type="InterPro" id="IPR046342">
    <property type="entry name" value="CBS_dom_sf"/>
</dbReference>
<dbReference type="STRING" id="225345.CLCHR_05080"/>
<evidence type="ECO:0000256" key="5">
    <source>
        <dbReference type="ARBA" id="ARBA00022989"/>
    </source>
</evidence>
<dbReference type="EMBL" id="MZGT01000005">
    <property type="protein sequence ID" value="OPJ65732.1"/>
    <property type="molecule type" value="Genomic_DNA"/>
</dbReference>
<dbReference type="SUPFAM" id="SSF54631">
    <property type="entry name" value="CBS-domain pair"/>
    <property type="match status" value="1"/>
</dbReference>
<dbReference type="InterPro" id="IPR002550">
    <property type="entry name" value="CNNM"/>
</dbReference>
<comment type="similarity">
    <text evidence="2">Belongs to the UPF0053 family.</text>
</comment>
<evidence type="ECO:0000256" key="2">
    <source>
        <dbReference type="ARBA" id="ARBA00006337"/>
    </source>
</evidence>